<dbReference type="Gene3D" id="1.10.8.80">
    <property type="entry name" value="Magnesium chelatase subunit I, C-Terminal domain"/>
    <property type="match status" value="1"/>
</dbReference>
<dbReference type="InterPro" id="IPR041628">
    <property type="entry name" value="ChlI/MoxR_AAA_lid"/>
</dbReference>
<dbReference type="PANTHER" id="PTHR42759:SF1">
    <property type="entry name" value="MAGNESIUM-CHELATASE SUBUNIT CHLD"/>
    <property type="match status" value="1"/>
</dbReference>
<dbReference type="PATRIC" id="fig|1813736.3.peg.3699"/>
<sequence length="330" mass="35682">MPLRAPSIDDAALLGQRLEAELGRTIVGQRPVLREILTTFFAGGHCLLRGVPGLAKTLIIKTLARTVDLSFNRIQFTPDLMPSDIVGAEVIEEDRSTGRREVRFMQGPVFAHILLADEINRTPPRTQAALLEAMQERQVTVGGVRYDLPSPQFVLATQNPIEQEGTYSLPEAQLDRFLLNVVIGYPSAAEERQMLAQTTVAPTGRPQVVATGEDIAAVHGLVREIPAASNVVDYATRLVRATRPDGGEAATVVSKYVRWGAGPRAGQALLLCGKARALLEGRATVALEDVQALALPVLRHRVLVNFQAEAEGLDADAIVARLLTEVPSRA</sequence>
<dbReference type="PIRSF" id="PIRSF002849">
    <property type="entry name" value="AAA_ATPase_chaperone_MoxR_prd"/>
    <property type="match status" value="1"/>
</dbReference>
<dbReference type="Gene3D" id="3.40.50.300">
    <property type="entry name" value="P-loop containing nucleotide triphosphate hydrolases"/>
    <property type="match status" value="1"/>
</dbReference>
<proteinExistence type="predicted"/>
<organism evidence="3 4">
    <name type="scientific">Luteitalea pratensis</name>
    <dbReference type="NCBI Taxonomy" id="1855912"/>
    <lineage>
        <taxon>Bacteria</taxon>
        <taxon>Pseudomonadati</taxon>
        <taxon>Acidobacteriota</taxon>
        <taxon>Vicinamibacteria</taxon>
        <taxon>Vicinamibacterales</taxon>
        <taxon>Vicinamibacteraceae</taxon>
        <taxon>Luteitalea</taxon>
    </lineage>
</organism>
<evidence type="ECO:0000313" key="3">
    <source>
        <dbReference type="EMBL" id="AMY10260.1"/>
    </source>
</evidence>
<evidence type="ECO:0000259" key="2">
    <source>
        <dbReference type="Pfam" id="PF17863"/>
    </source>
</evidence>
<dbReference type="GO" id="GO:0016887">
    <property type="term" value="F:ATP hydrolysis activity"/>
    <property type="evidence" value="ECO:0007669"/>
    <property type="project" value="InterPro"/>
</dbReference>
<accession>A0A143PQ58</accession>
<feature type="domain" description="ATPase AAA-3" evidence="1">
    <location>
        <begin position="45"/>
        <end position="179"/>
    </location>
</feature>
<evidence type="ECO:0000259" key="1">
    <source>
        <dbReference type="Pfam" id="PF07726"/>
    </source>
</evidence>
<feature type="domain" description="ChlI/MoxR AAA lid" evidence="2">
    <location>
        <begin position="250"/>
        <end position="321"/>
    </location>
</feature>
<dbReference type="InterPro" id="IPR050764">
    <property type="entry name" value="CbbQ/NirQ/NorQ/GpvN"/>
</dbReference>
<evidence type="ECO:0000313" key="4">
    <source>
        <dbReference type="Proteomes" id="UP000076079"/>
    </source>
</evidence>
<name>A0A143PQ58_LUTPR</name>
<dbReference type="PANTHER" id="PTHR42759">
    <property type="entry name" value="MOXR FAMILY PROTEIN"/>
    <property type="match status" value="1"/>
</dbReference>
<dbReference type="InterPro" id="IPR011703">
    <property type="entry name" value="ATPase_AAA-3"/>
</dbReference>
<dbReference type="SUPFAM" id="SSF52540">
    <property type="entry name" value="P-loop containing nucleoside triphosphate hydrolases"/>
    <property type="match status" value="1"/>
</dbReference>
<dbReference type="InterPro" id="IPR027417">
    <property type="entry name" value="P-loop_NTPase"/>
</dbReference>
<dbReference type="OrthoDB" id="9808397at2"/>
<dbReference type="Proteomes" id="UP000076079">
    <property type="component" value="Chromosome"/>
</dbReference>
<reference evidence="3 4" key="1">
    <citation type="journal article" date="2016" name="Genome Announc.">
        <title>First Complete Genome Sequence of a Subdivision 6 Acidobacterium Strain.</title>
        <authorList>
            <person name="Huang S."/>
            <person name="Vieira S."/>
            <person name="Bunk B."/>
            <person name="Riedel T."/>
            <person name="Sproer C."/>
            <person name="Overmann J."/>
        </authorList>
    </citation>
    <scope>NUCLEOTIDE SEQUENCE [LARGE SCALE GENOMIC DNA]</scope>
    <source>
        <strain evidence="4">DSM 100886 HEG_-6_39</strain>
    </source>
</reference>
<dbReference type="RefSeq" id="WP_110171915.1">
    <property type="nucleotide sequence ID" value="NZ_CP015136.1"/>
</dbReference>
<dbReference type="GO" id="GO:0005524">
    <property type="term" value="F:ATP binding"/>
    <property type="evidence" value="ECO:0007669"/>
    <property type="project" value="InterPro"/>
</dbReference>
<dbReference type="KEGG" id="abac:LuPra_03490"/>
<dbReference type="AlphaFoldDB" id="A0A143PQ58"/>
<dbReference type="CDD" id="cd00009">
    <property type="entry name" value="AAA"/>
    <property type="match status" value="1"/>
</dbReference>
<reference evidence="4" key="2">
    <citation type="submission" date="2016-04" db="EMBL/GenBank/DDBJ databases">
        <title>First Complete Genome Sequence of a Subdivision 6 Acidobacterium.</title>
        <authorList>
            <person name="Huang S."/>
            <person name="Vieira S."/>
            <person name="Bunk B."/>
            <person name="Riedel T."/>
            <person name="Sproeer C."/>
            <person name="Overmann J."/>
        </authorList>
    </citation>
    <scope>NUCLEOTIDE SEQUENCE [LARGE SCALE GENOMIC DNA]</scope>
    <source>
        <strain evidence="4">DSM 100886 HEG_-6_39</strain>
    </source>
</reference>
<dbReference type="Pfam" id="PF17863">
    <property type="entry name" value="AAA_lid_2"/>
    <property type="match status" value="1"/>
</dbReference>
<keyword evidence="4" id="KW-1185">Reference proteome</keyword>
<dbReference type="STRING" id="1855912.LuPra_03490"/>
<gene>
    <name evidence="3" type="ORF">LuPra_03490</name>
</gene>
<dbReference type="Pfam" id="PF07726">
    <property type="entry name" value="AAA_3"/>
    <property type="match status" value="1"/>
</dbReference>
<dbReference type="EMBL" id="CP015136">
    <property type="protein sequence ID" value="AMY10260.1"/>
    <property type="molecule type" value="Genomic_DNA"/>
</dbReference>
<protein>
    <submittedName>
        <fullName evidence="3">Magnesium chelatase ATPase subunit D</fullName>
    </submittedName>
</protein>